<protein>
    <submittedName>
        <fullName evidence="1">Uncharacterized protein</fullName>
    </submittedName>
</protein>
<organism evidence="1">
    <name type="scientific">Anguilla anguilla</name>
    <name type="common">European freshwater eel</name>
    <name type="synonym">Muraena anguilla</name>
    <dbReference type="NCBI Taxonomy" id="7936"/>
    <lineage>
        <taxon>Eukaryota</taxon>
        <taxon>Metazoa</taxon>
        <taxon>Chordata</taxon>
        <taxon>Craniata</taxon>
        <taxon>Vertebrata</taxon>
        <taxon>Euteleostomi</taxon>
        <taxon>Actinopterygii</taxon>
        <taxon>Neopterygii</taxon>
        <taxon>Teleostei</taxon>
        <taxon>Anguilliformes</taxon>
        <taxon>Anguillidae</taxon>
        <taxon>Anguilla</taxon>
    </lineage>
</organism>
<reference evidence="1" key="2">
    <citation type="journal article" date="2015" name="Fish Shellfish Immunol.">
        <title>Early steps in the European eel (Anguilla anguilla)-Vibrio vulnificus interaction in the gills: Role of the RtxA13 toxin.</title>
        <authorList>
            <person name="Callol A."/>
            <person name="Pajuelo D."/>
            <person name="Ebbesson L."/>
            <person name="Teles M."/>
            <person name="MacKenzie S."/>
            <person name="Amaro C."/>
        </authorList>
    </citation>
    <scope>NUCLEOTIDE SEQUENCE</scope>
</reference>
<sequence length="15" mass="1702">MIPDLQYNQVAVTIP</sequence>
<dbReference type="EMBL" id="GBXM01034904">
    <property type="protein sequence ID" value="JAH73673.1"/>
    <property type="molecule type" value="Transcribed_RNA"/>
</dbReference>
<proteinExistence type="predicted"/>
<evidence type="ECO:0000313" key="1">
    <source>
        <dbReference type="EMBL" id="JAH73673.1"/>
    </source>
</evidence>
<reference evidence="1" key="1">
    <citation type="submission" date="2014-11" db="EMBL/GenBank/DDBJ databases">
        <authorList>
            <person name="Amaro Gonzalez C."/>
        </authorList>
    </citation>
    <scope>NUCLEOTIDE SEQUENCE</scope>
</reference>
<accession>A0A0E9V8W1</accession>
<name>A0A0E9V8W1_ANGAN</name>